<dbReference type="InterPro" id="IPR020103">
    <property type="entry name" value="PsdUridine_synth_cat_dom_sf"/>
</dbReference>
<proteinExistence type="inferred from homology"/>
<dbReference type="InterPro" id="IPR020094">
    <property type="entry name" value="TruA/RsuA/RluB/E/F_N"/>
</dbReference>
<dbReference type="PROSITE" id="PS50889">
    <property type="entry name" value="S4"/>
    <property type="match status" value="1"/>
</dbReference>
<dbReference type="InterPro" id="IPR018496">
    <property type="entry name" value="PsdUridine_synth_RsuA/RluB_CS"/>
</dbReference>
<dbReference type="PANTHER" id="PTHR47683">
    <property type="entry name" value="PSEUDOURIDINE SYNTHASE FAMILY PROTEIN-RELATED"/>
    <property type="match status" value="1"/>
</dbReference>
<gene>
    <name evidence="6" type="ORF">AVDCRST_MAG28-2540</name>
</gene>
<dbReference type="Gene3D" id="3.30.70.1560">
    <property type="entry name" value="Alpha-L RNA-binding motif"/>
    <property type="match status" value="1"/>
</dbReference>
<dbReference type="NCBIfam" id="TIGR00093">
    <property type="entry name" value="pseudouridine synthase"/>
    <property type="match status" value="1"/>
</dbReference>
<name>A0A6J4QYM1_9ACTN</name>
<dbReference type="InterPro" id="IPR002942">
    <property type="entry name" value="S4_RNA-bd"/>
</dbReference>
<evidence type="ECO:0000256" key="2">
    <source>
        <dbReference type="ARBA" id="ARBA00023235"/>
    </source>
</evidence>
<keyword evidence="3" id="KW-0694">RNA-binding</keyword>
<dbReference type="InterPro" id="IPR042092">
    <property type="entry name" value="PsdUridine_s_RsuA/RluB/E/F_cat"/>
</dbReference>
<dbReference type="InterPro" id="IPR006145">
    <property type="entry name" value="PsdUridine_synth_RsuA/RluA"/>
</dbReference>
<comment type="similarity">
    <text evidence="1 4">Belongs to the pseudouridine synthase RsuA family.</text>
</comment>
<feature type="domain" description="RNA-binding S4" evidence="5">
    <location>
        <begin position="1"/>
        <end position="64"/>
    </location>
</feature>
<dbReference type="EMBL" id="CADCVE010000054">
    <property type="protein sequence ID" value="CAA9456123.1"/>
    <property type="molecule type" value="Genomic_DNA"/>
</dbReference>
<protein>
    <recommendedName>
        <fullName evidence="4">Pseudouridine synthase</fullName>
        <ecNumber evidence="4">5.4.99.-</ecNumber>
    </recommendedName>
</protein>
<evidence type="ECO:0000256" key="1">
    <source>
        <dbReference type="ARBA" id="ARBA00008348"/>
    </source>
</evidence>
<dbReference type="GO" id="GO:0000455">
    <property type="term" value="P:enzyme-directed rRNA pseudouridine synthesis"/>
    <property type="evidence" value="ECO:0007669"/>
    <property type="project" value="UniProtKB-ARBA"/>
</dbReference>
<reference evidence="6" key="1">
    <citation type="submission" date="2020-02" db="EMBL/GenBank/DDBJ databases">
        <authorList>
            <person name="Meier V. D."/>
        </authorList>
    </citation>
    <scope>NUCLEOTIDE SEQUENCE</scope>
    <source>
        <strain evidence="6">AVDCRST_MAG28</strain>
    </source>
</reference>
<dbReference type="CDD" id="cd00165">
    <property type="entry name" value="S4"/>
    <property type="match status" value="1"/>
</dbReference>
<dbReference type="SUPFAM" id="SSF55120">
    <property type="entry name" value="Pseudouridine synthase"/>
    <property type="match status" value="1"/>
</dbReference>
<dbReference type="CDD" id="cd02870">
    <property type="entry name" value="PseudoU_synth_RsuA_like"/>
    <property type="match status" value="1"/>
</dbReference>
<dbReference type="InterPro" id="IPR050343">
    <property type="entry name" value="RsuA_PseudoU_synthase"/>
</dbReference>
<dbReference type="SUPFAM" id="SSF55174">
    <property type="entry name" value="Alpha-L RNA-binding motif"/>
    <property type="match status" value="1"/>
</dbReference>
<dbReference type="Pfam" id="PF00849">
    <property type="entry name" value="PseudoU_synth_2"/>
    <property type="match status" value="1"/>
</dbReference>
<evidence type="ECO:0000256" key="3">
    <source>
        <dbReference type="PROSITE-ProRule" id="PRU00182"/>
    </source>
</evidence>
<dbReference type="InterPro" id="IPR036986">
    <property type="entry name" value="S4_RNA-bd_sf"/>
</dbReference>
<evidence type="ECO:0000256" key="4">
    <source>
        <dbReference type="RuleBase" id="RU003887"/>
    </source>
</evidence>
<accession>A0A6J4QYM1</accession>
<dbReference type="InterPro" id="IPR000748">
    <property type="entry name" value="PsdUridine_synth_RsuA/RluB/E/F"/>
</dbReference>
<organism evidence="6">
    <name type="scientific">uncultured Rubrobacteraceae bacterium</name>
    <dbReference type="NCBI Taxonomy" id="349277"/>
    <lineage>
        <taxon>Bacteria</taxon>
        <taxon>Bacillati</taxon>
        <taxon>Actinomycetota</taxon>
        <taxon>Rubrobacteria</taxon>
        <taxon>Rubrobacterales</taxon>
        <taxon>Rubrobacteraceae</taxon>
        <taxon>environmental samples</taxon>
    </lineage>
</organism>
<dbReference type="GO" id="GO:0120159">
    <property type="term" value="F:rRNA pseudouridine synthase activity"/>
    <property type="evidence" value="ECO:0007669"/>
    <property type="project" value="UniProtKB-ARBA"/>
</dbReference>
<dbReference type="Pfam" id="PF01479">
    <property type="entry name" value="S4"/>
    <property type="match status" value="1"/>
</dbReference>
<dbReference type="Gene3D" id="3.30.70.580">
    <property type="entry name" value="Pseudouridine synthase I, catalytic domain, N-terminal subdomain"/>
    <property type="match status" value="1"/>
</dbReference>
<dbReference type="SMART" id="SM00363">
    <property type="entry name" value="S4"/>
    <property type="match status" value="1"/>
</dbReference>
<dbReference type="PROSITE" id="PS01149">
    <property type="entry name" value="PSI_RSU"/>
    <property type="match status" value="1"/>
</dbReference>
<sequence>MRLQAFLARSGAAPSRRKAEILISAGRVLVNGDTANLGESVALTDDILLDGEPVSLPETHAYLALNKPAGYLTTLKDDRNRRTVADLMPENVPGLVPIGRLDVGTTGLLLLTNDGPLAHHIAHPSSEIEKEYELILKTPEADLEERLAALAQGPQLEDGKMLPPRLQNLRQTPKRLTLNLTIHEGRNRIIRRACAAIGLVLLSLKRVRVGPVSLGSLPEGRYRKLTEQEINIFEKSMGRRTNG</sequence>
<evidence type="ECO:0000313" key="6">
    <source>
        <dbReference type="EMBL" id="CAA9456123.1"/>
    </source>
</evidence>
<dbReference type="Gene3D" id="3.10.290.10">
    <property type="entry name" value="RNA-binding S4 domain"/>
    <property type="match status" value="1"/>
</dbReference>
<evidence type="ECO:0000259" key="5">
    <source>
        <dbReference type="SMART" id="SM00363"/>
    </source>
</evidence>
<dbReference type="GO" id="GO:0003723">
    <property type="term" value="F:RNA binding"/>
    <property type="evidence" value="ECO:0007669"/>
    <property type="project" value="UniProtKB-KW"/>
</dbReference>
<dbReference type="EC" id="5.4.99.-" evidence="4"/>
<dbReference type="AlphaFoldDB" id="A0A6J4QYM1"/>
<keyword evidence="2 4" id="KW-0413">Isomerase</keyword>
<dbReference type="PANTHER" id="PTHR47683:SF2">
    <property type="entry name" value="RNA-BINDING S4 DOMAIN-CONTAINING PROTEIN"/>
    <property type="match status" value="1"/>
</dbReference>